<evidence type="ECO:0000256" key="3">
    <source>
        <dbReference type="ARBA" id="ARBA00023015"/>
    </source>
</evidence>
<evidence type="ECO:0000259" key="7">
    <source>
        <dbReference type="SMART" id="SM01370"/>
    </source>
</evidence>
<dbReference type="VEuPathDB" id="FungiDB:PV07_10989"/>
<dbReference type="GO" id="GO:0005669">
    <property type="term" value="C:transcription factor TFIID complex"/>
    <property type="evidence" value="ECO:0007669"/>
    <property type="project" value="InterPro"/>
</dbReference>
<keyword evidence="4" id="KW-0804">Transcription</keyword>
<protein>
    <recommendedName>
        <fullName evidence="7">TAFII55 protein conserved region domain-containing protein</fullName>
    </recommendedName>
</protein>
<feature type="domain" description="TAFII55 protein conserved region" evidence="7">
    <location>
        <begin position="480"/>
        <end position="643"/>
    </location>
</feature>
<dbReference type="AlphaFoldDB" id="A0A0D2BUH2"/>
<feature type="region of interest" description="Disordered" evidence="6">
    <location>
        <begin position="84"/>
        <end position="138"/>
    </location>
</feature>
<feature type="compositionally biased region" description="Basic and acidic residues" evidence="6">
    <location>
        <begin position="250"/>
        <end position="259"/>
    </location>
</feature>
<evidence type="ECO:0000313" key="8">
    <source>
        <dbReference type="EMBL" id="KIW22723.1"/>
    </source>
</evidence>
<feature type="compositionally biased region" description="Polar residues" evidence="6">
    <location>
        <begin position="264"/>
        <end position="280"/>
    </location>
</feature>
<name>A0A0D2BUH2_9EURO</name>
<dbReference type="SMART" id="SM01370">
    <property type="entry name" value="TAFII55_N"/>
    <property type="match status" value="1"/>
</dbReference>
<feature type="compositionally biased region" description="Basic and acidic residues" evidence="6">
    <location>
        <begin position="794"/>
        <end position="807"/>
    </location>
</feature>
<evidence type="ECO:0000256" key="2">
    <source>
        <dbReference type="ARBA" id="ARBA00009368"/>
    </source>
</evidence>
<dbReference type="EMBL" id="KN847046">
    <property type="protein sequence ID" value="KIW22723.1"/>
    <property type="molecule type" value="Genomic_DNA"/>
</dbReference>
<sequence>MARPSREKANPAPVGDPALRAYPNPVPNPLVRWVKCKKLEHYRLPESPSASYVRLGLRPELLLRWPVTLNDAVRYNNPFVKKEEATNAELQDGAEENSLDSNDMPRSGAGGNDPALPTAPHQPGSPGRPGSLGTCIQGFANNDTTFQQAAAAGDRIATPPLSTQAPDGALAPNDELPITAKQAPKHGQSKAAVASKCAPVKPRIRLHSPAHRQQPQARSILKPHPSSGIRKSHPKPSPTKGRHKSVTVKLEPEVQHFLDDSPVACNSNEENEPTSPSCDSYSVAHDDSDEAEFEMSDAPLPPPDKAKRPSLKLKFPSKPAVSQAGGIQPAPVQTPAPQSAVRTPSIKLKLPGTTTPRTGPEEAQNPKRKKKDTDTAAATPGSSSKKRKRESRAGEEDDEGNRPAPAPPKPAAFRKLTFKKSSQPTPASAPKPSGTAHLAFKIKGKIPKRPLGVGYDSELESEYQNDKGETLVGREADPVIHEGFVLRMQPGEDCDYLRKVIEDGTAGQVLTRGAHVNLRMLDTLGRRGILQIKDHKYATSLVDLPCIVEGMKSWDKKGWIKSIDICQMLLVLGRCNNEEEARNYPLPEDVDPKTYQYAHGLTAPMKWVRKRRFARTKRARVDDIEAVERRVHALLEADKAALSSKYQLLDHDPRLDEQGYSTELEEDEDAEGEPEDYFDIPPGVHGSIVETPMLTETPVQEEVGQEDLDALERMFFDEDAAPATDTAAQARSTLHPPEVGDSSFAVTSTSASPSMTAAHTPVSAEAAEASSDEDEDEDGGDEDEDRDDAEKEGDENKRQVMERIEDMQNKIAEQRELLKQTTNAILKKKLARKIQDLEDDVAMMRKNAGLGGDDDED</sequence>
<comment type="subcellular location">
    <subcellularLocation>
        <location evidence="1">Nucleus</location>
    </subcellularLocation>
</comment>
<comment type="similarity">
    <text evidence="2">Belongs to the TAF7 family.</text>
</comment>
<dbReference type="GO" id="GO:0051123">
    <property type="term" value="P:RNA polymerase II preinitiation complex assembly"/>
    <property type="evidence" value="ECO:0007669"/>
    <property type="project" value="TreeGrafter"/>
</dbReference>
<organism evidence="8 9">
    <name type="scientific">Cladophialophora immunda</name>
    <dbReference type="NCBI Taxonomy" id="569365"/>
    <lineage>
        <taxon>Eukaryota</taxon>
        <taxon>Fungi</taxon>
        <taxon>Dikarya</taxon>
        <taxon>Ascomycota</taxon>
        <taxon>Pezizomycotina</taxon>
        <taxon>Eurotiomycetes</taxon>
        <taxon>Chaetothyriomycetidae</taxon>
        <taxon>Chaetothyriales</taxon>
        <taxon>Herpotrichiellaceae</taxon>
        <taxon>Cladophialophora</taxon>
    </lineage>
</organism>
<feature type="region of interest" description="Disordered" evidence="6">
    <location>
        <begin position="662"/>
        <end position="684"/>
    </location>
</feature>
<feature type="region of interest" description="Disordered" evidence="6">
    <location>
        <begin position="1"/>
        <end position="24"/>
    </location>
</feature>
<dbReference type="CDD" id="cd08047">
    <property type="entry name" value="TAF7"/>
    <property type="match status" value="1"/>
</dbReference>
<feature type="compositionally biased region" description="Basic residues" evidence="6">
    <location>
        <begin position="230"/>
        <end position="246"/>
    </location>
</feature>
<dbReference type="GeneID" id="27350183"/>
<proteinExistence type="inferred from homology"/>
<feature type="region of interest" description="Disordered" evidence="6">
    <location>
        <begin position="722"/>
        <end position="807"/>
    </location>
</feature>
<feature type="compositionally biased region" description="Low complexity" evidence="6">
    <location>
        <begin position="745"/>
        <end position="769"/>
    </location>
</feature>
<gene>
    <name evidence="8" type="ORF">PV07_10989</name>
</gene>
<keyword evidence="9" id="KW-1185">Reference proteome</keyword>
<feature type="compositionally biased region" description="Acidic residues" evidence="6">
    <location>
        <begin position="770"/>
        <end position="793"/>
    </location>
</feature>
<dbReference type="HOGENOM" id="CLU_016434_1_0_1"/>
<accession>A0A0D2BUH2</accession>
<evidence type="ECO:0000256" key="5">
    <source>
        <dbReference type="ARBA" id="ARBA00023242"/>
    </source>
</evidence>
<dbReference type="Proteomes" id="UP000054466">
    <property type="component" value="Unassembled WGS sequence"/>
</dbReference>
<evidence type="ECO:0000256" key="4">
    <source>
        <dbReference type="ARBA" id="ARBA00023163"/>
    </source>
</evidence>
<dbReference type="Pfam" id="PF04658">
    <property type="entry name" value="TAFII55_N"/>
    <property type="match status" value="1"/>
</dbReference>
<feature type="compositionally biased region" description="Acidic residues" evidence="6">
    <location>
        <begin position="663"/>
        <end position="678"/>
    </location>
</feature>
<keyword evidence="3" id="KW-0805">Transcription regulation</keyword>
<dbReference type="InterPro" id="IPR006751">
    <property type="entry name" value="TAFII55_prot_cons_reg"/>
</dbReference>
<dbReference type="OrthoDB" id="153872at2759"/>
<keyword evidence="5" id="KW-0539">Nucleus</keyword>
<reference evidence="8 9" key="1">
    <citation type="submission" date="2015-01" db="EMBL/GenBank/DDBJ databases">
        <title>The Genome Sequence of Cladophialophora immunda CBS83496.</title>
        <authorList>
            <consortium name="The Broad Institute Genomics Platform"/>
            <person name="Cuomo C."/>
            <person name="de Hoog S."/>
            <person name="Gorbushina A."/>
            <person name="Stielow B."/>
            <person name="Teixiera M."/>
            <person name="Abouelleil A."/>
            <person name="Chapman S.B."/>
            <person name="Priest M."/>
            <person name="Young S.K."/>
            <person name="Wortman J."/>
            <person name="Nusbaum C."/>
            <person name="Birren B."/>
        </authorList>
    </citation>
    <scope>NUCLEOTIDE SEQUENCE [LARGE SCALE GENOMIC DNA]</scope>
    <source>
        <strain evidence="8 9">CBS 83496</strain>
    </source>
</reference>
<evidence type="ECO:0000256" key="1">
    <source>
        <dbReference type="ARBA" id="ARBA00004123"/>
    </source>
</evidence>
<dbReference type="STRING" id="569365.A0A0D2BUH2"/>
<evidence type="ECO:0000313" key="9">
    <source>
        <dbReference type="Proteomes" id="UP000054466"/>
    </source>
</evidence>
<evidence type="ECO:0000256" key="6">
    <source>
        <dbReference type="SAM" id="MobiDB-lite"/>
    </source>
</evidence>
<dbReference type="PANTHER" id="PTHR12228:SF0">
    <property type="entry name" value="TATA-BOX BINDING PROTEIN ASSOCIATED FACTOR 7"/>
    <property type="match status" value="1"/>
</dbReference>
<dbReference type="RefSeq" id="XP_016242939.1">
    <property type="nucleotide sequence ID" value="XM_016398377.1"/>
</dbReference>
<dbReference type="GO" id="GO:0016251">
    <property type="term" value="F:RNA polymerase II general transcription initiation factor activity"/>
    <property type="evidence" value="ECO:0007669"/>
    <property type="project" value="TreeGrafter"/>
</dbReference>
<dbReference type="InterPro" id="IPR037817">
    <property type="entry name" value="TAF7"/>
</dbReference>
<feature type="region of interest" description="Disordered" evidence="6">
    <location>
        <begin position="205"/>
        <end position="411"/>
    </location>
</feature>
<dbReference type="PANTHER" id="PTHR12228">
    <property type="entry name" value="TRANSCRIPTION INITIATION FACTOR TFIID 55 KD SUBUNIT-RELATED"/>
    <property type="match status" value="1"/>
</dbReference>